<keyword evidence="2" id="KW-1185">Reference proteome</keyword>
<protein>
    <submittedName>
        <fullName evidence="1">Uncharacterized protein</fullName>
    </submittedName>
</protein>
<reference evidence="1 2" key="1">
    <citation type="submission" date="2020-03" db="EMBL/GenBank/DDBJ databases">
        <title>Whole genome shotgun sequence of Phytohabitans houttuyneae NBRC 108639.</title>
        <authorList>
            <person name="Komaki H."/>
            <person name="Tamura T."/>
        </authorList>
    </citation>
    <scope>NUCLEOTIDE SEQUENCE [LARGE SCALE GENOMIC DNA]</scope>
    <source>
        <strain evidence="1 2">NBRC 108639</strain>
    </source>
</reference>
<accession>A0A6V8KM62</accession>
<comment type="caution">
    <text evidence="1">The sequence shown here is derived from an EMBL/GenBank/DDBJ whole genome shotgun (WGS) entry which is preliminary data.</text>
</comment>
<proteinExistence type="predicted"/>
<name>A0A6V8KM62_9ACTN</name>
<dbReference type="EMBL" id="BLPF01000002">
    <property type="protein sequence ID" value="GFJ83036.1"/>
    <property type="molecule type" value="Genomic_DNA"/>
</dbReference>
<dbReference type="Proteomes" id="UP000482800">
    <property type="component" value="Unassembled WGS sequence"/>
</dbReference>
<dbReference type="RefSeq" id="WP_173064302.1">
    <property type="nucleotide sequence ID" value="NZ_BAABGO010000004.1"/>
</dbReference>
<gene>
    <name evidence="1" type="ORF">Phou_072160</name>
</gene>
<sequence>MAGGPSTGRVVHLARPNRPVLVIDSLDELVGPEHGVVELPQRLMWSPNRRFDLDDPDLLLWMYENVLREAIRRDELRRWINGRVLARVWSRLNLPRPVRQAWEARHARLRSAA</sequence>
<organism evidence="1 2">
    <name type="scientific">Phytohabitans houttuyneae</name>
    <dbReference type="NCBI Taxonomy" id="1076126"/>
    <lineage>
        <taxon>Bacteria</taxon>
        <taxon>Bacillati</taxon>
        <taxon>Actinomycetota</taxon>
        <taxon>Actinomycetes</taxon>
        <taxon>Micromonosporales</taxon>
        <taxon>Micromonosporaceae</taxon>
    </lineage>
</organism>
<reference evidence="1 2" key="2">
    <citation type="submission" date="2020-03" db="EMBL/GenBank/DDBJ databases">
        <authorList>
            <person name="Ichikawa N."/>
            <person name="Kimura A."/>
            <person name="Kitahashi Y."/>
            <person name="Uohara A."/>
        </authorList>
    </citation>
    <scope>NUCLEOTIDE SEQUENCE [LARGE SCALE GENOMIC DNA]</scope>
    <source>
        <strain evidence="1 2">NBRC 108639</strain>
    </source>
</reference>
<evidence type="ECO:0000313" key="1">
    <source>
        <dbReference type="EMBL" id="GFJ83036.1"/>
    </source>
</evidence>
<evidence type="ECO:0000313" key="2">
    <source>
        <dbReference type="Proteomes" id="UP000482800"/>
    </source>
</evidence>
<dbReference type="AlphaFoldDB" id="A0A6V8KM62"/>